<dbReference type="Proteomes" id="UP001056120">
    <property type="component" value="Linkage Group LG29"/>
</dbReference>
<proteinExistence type="predicted"/>
<sequence>MTNHHSLGDASTRFCFLKAWTSIAHSGLDKVFLASGTLPIYDRLVNEPKLDESYLKNAKVETFNEEYQLPRLSGPTDKVRATSRMDPPIPTPYFGNCNMSCMSLTRTTILKEKEGFLMVAKLIGENLYKMLTDKDGILKDMVSIEDMFSDGANDGTPKLKFYDLILDLRSL</sequence>
<evidence type="ECO:0000313" key="2">
    <source>
        <dbReference type="Proteomes" id="UP001056120"/>
    </source>
</evidence>
<keyword evidence="2" id="KW-1185">Reference proteome</keyword>
<dbReference type="EMBL" id="CM042046">
    <property type="protein sequence ID" value="KAI3675107.1"/>
    <property type="molecule type" value="Genomic_DNA"/>
</dbReference>
<gene>
    <name evidence="1" type="ORF">L1987_84691</name>
</gene>
<evidence type="ECO:0000313" key="1">
    <source>
        <dbReference type="EMBL" id="KAI3675107.1"/>
    </source>
</evidence>
<organism evidence="1 2">
    <name type="scientific">Smallanthus sonchifolius</name>
    <dbReference type="NCBI Taxonomy" id="185202"/>
    <lineage>
        <taxon>Eukaryota</taxon>
        <taxon>Viridiplantae</taxon>
        <taxon>Streptophyta</taxon>
        <taxon>Embryophyta</taxon>
        <taxon>Tracheophyta</taxon>
        <taxon>Spermatophyta</taxon>
        <taxon>Magnoliopsida</taxon>
        <taxon>eudicotyledons</taxon>
        <taxon>Gunneridae</taxon>
        <taxon>Pentapetalae</taxon>
        <taxon>asterids</taxon>
        <taxon>campanulids</taxon>
        <taxon>Asterales</taxon>
        <taxon>Asteraceae</taxon>
        <taxon>Asteroideae</taxon>
        <taxon>Heliantheae alliance</taxon>
        <taxon>Millerieae</taxon>
        <taxon>Smallanthus</taxon>
    </lineage>
</organism>
<accession>A0ACB8XTX7</accession>
<reference evidence="2" key="1">
    <citation type="journal article" date="2022" name="Mol. Ecol. Resour.">
        <title>The genomes of chicory, endive, great burdock and yacon provide insights into Asteraceae palaeo-polyploidization history and plant inulin production.</title>
        <authorList>
            <person name="Fan W."/>
            <person name="Wang S."/>
            <person name="Wang H."/>
            <person name="Wang A."/>
            <person name="Jiang F."/>
            <person name="Liu H."/>
            <person name="Zhao H."/>
            <person name="Xu D."/>
            <person name="Zhang Y."/>
        </authorList>
    </citation>
    <scope>NUCLEOTIDE SEQUENCE [LARGE SCALE GENOMIC DNA]</scope>
    <source>
        <strain evidence="2">cv. Yunnan</strain>
    </source>
</reference>
<protein>
    <submittedName>
        <fullName evidence="1">Uncharacterized protein</fullName>
    </submittedName>
</protein>
<name>A0ACB8XTX7_9ASTR</name>
<reference evidence="1 2" key="2">
    <citation type="journal article" date="2022" name="Mol. Ecol. Resour.">
        <title>The genomes of chicory, endive, great burdock and yacon provide insights into Asteraceae paleo-polyploidization history and plant inulin production.</title>
        <authorList>
            <person name="Fan W."/>
            <person name="Wang S."/>
            <person name="Wang H."/>
            <person name="Wang A."/>
            <person name="Jiang F."/>
            <person name="Liu H."/>
            <person name="Zhao H."/>
            <person name="Xu D."/>
            <person name="Zhang Y."/>
        </authorList>
    </citation>
    <scope>NUCLEOTIDE SEQUENCE [LARGE SCALE GENOMIC DNA]</scope>
    <source>
        <strain evidence="2">cv. Yunnan</strain>
        <tissue evidence="1">Leaves</tissue>
    </source>
</reference>
<comment type="caution">
    <text evidence="1">The sequence shown here is derived from an EMBL/GenBank/DDBJ whole genome shotgun (WGS) entry which is preliminary data.</text>
</comment>